<dbReference type="FunCoup" id="E1ZQ36">
    <property type="interactions" value="2236"/>
</dbReference>
<organism evidence="3">
    <name type="scientific">Chlorella variabilis</name>
    <name type="common">Green alga</name>
    <dbReference type="NCBI Taxonomy" id="554065"/>
    <lineage>
        <taxon>Eukaryota</taxon>
        <taxon>Viridiplantae</taxon>
        <taxon>Chlorophyta</taxon>
        <taxon>core chlorophytes</taxon>
        <taxon>Trebouxiophyceae</taxon>
        <taxon>Chlorellales</taxon>
        <taxon>Chlorellaceae</taxon>
        <taxon>Chlorella clade</taxon>
        <taxon>Chlorella</taxon>
    </lineage>
</organism>
<dbReference type="GO" id="GO:0046856">
    <property type="term" value="P:phosphatidylinositol dephosphorylation"/>
    <property type="evidence" value="ECO:0007669"/>
    <property type="project" value="TreeGrafter"/>
</dbReference>
<dbReference type="Pfam" id="PF02383">
    <property type="entry name" value="Syja_N"/>
    <property type="match status" value="1"/>
</dbReference>
<sequence>MSEVAAGSATGGDLELHTTMRLQRLGSIVVIQPSWRGEVAGPSLTCDLETGTLALAEHPKVDKGYTEVFGVLGIARLEAGPALVVITAVEEAAMLRGHPLYRVTAVEVLADTRNGKWKSSDHRFLKLLKSGTNPQRYASGLYFAYGGDPTLSQQRYEAVQADPHAAGLAPWQRAAPSFFWNRALSQPLLDAGMHRFVPPIFQGFAGQITGVRLGGAARTHTATITLLARRSLKRVGCRQWRRGSDLEAAVANFVESEQLIVVDGGAVQAAFVQVRGSIPLLWSQTPCLKYKIPIRIAPPSRSQPVFAGHARDLIQGYKEVVGINLANQTGREGRLSKAYAEAAAGFAATSSGGFRLEPFDFHKQCGATNYARLGILWESIAPDFRRFGYWFRDNAGTASQQSGVFRTNCIDCLDRTNVVQGMLGKKQLEHVLQRLGLLAESQTLPQAFPELDGAFRVMWADHGDEVSHQYAGTGAMKSAFTRTGKRDIWGLLEDGAKSLTRYYLNNFEDGHKQDALDLVTGSYAVVPGKPSPFQPQGSPAVPLLVAAALAVLAFVNLQLLAGGGGGASALLQAAPATLLQQVAAPLLLAGAMLFLMMKKGSQLVDKPQLTPELAVPWH</sequence>
<keyword evidence="3" id="KW-1185">Reference proteome</keyword>
<dbReference type="Proteomes" id="UP000008141">
    <property type="component" value="Unassembled WGS sequence"/>
</dbReference>
<feature type="domain" description="SAC" evidence="1">
    <location>
        <begin position="139"/>
        <end position="472"/>
    </location>
</feature>
<dbReference type="OrthoDB" id="405996at2759"/>
<gene>
    <name evidence="2" type="ORF">CHLNCDRAFT_59012</name>
</gene>
<dbReference type="GeneID" id="17351557"/>
<dbReference type="PANTHER" id="PTHR45662:SF2">
    <property type="entry name" value="PHOSPHATIDYLINOSITOL-3-PHOSPHATASE SAC1"/>
    <property type="match status" value="1"/>
</dbReference>
<evidence type="ECO:0000259" key="1">
    <source>
        <dbReference type="PROSITE" id="PS50275"/>
    </source>
</evidence>
<dbReference type="InParanoid" id="E1ZQ36"/>
<dbReference type="STRING" id="554065.E1ZQ36"/>
<dbReference type="RefSeq" id="XP_005844272.1">
    <property type="nucleotide sequence ID" value="XM_005844210.1"/>
</dbReference>
<accession>E1ZQ36</accession>
<evidence type="ECO:0000313" key="2">
    <source>
        <dbReference type="EMBL" id="EFN52170.1"/>
    </source>
</evidence>
<dbReference type="InterPro" id="IPR002013">
    <property type="entry name" value="SAC_dom"/>
</dbReference>
<dbReference type="eggNOG" id="KOG1889">
    <property type="taxonomic scope" value="Eukaryota"/>
</dbReference>
<dbReference type="EMBL" id="GL433858">
    <property type="protein sequence ID" value="EFN52170.1"/>
    <property type="molecule type" value="Genomic_DNA"/>
</dbReference>
<dbReference type="PROSITE" id="PS50275">
    <property type="entry name" value="SAC"/>
    <property type="match status" value="1"/>
</dbReference>
<dbReference type="AlphaFoldDB" id="E1ZQ36"/>
<name>E1ZQ36_CHLVA</name>
<protein>
    <recommendedName>
        <fullName evidence="1">SAC domain-containing protein</fullName>
    </recommendedName>
</protein>
<dbReference type="GO" id="GO:0043812">
    <property type="term" value="F:phosphatidylinositol-4-phosphate phosphatase activity"/>
    <property type="evidence" value="ECO:0007669"/>
    <property type="project" value="TreeGrafter"/>
</dbReference>
<evidence type="ECO:0000313" key="3">
    <source>
        <dbReference type="Proteomes" id="UP000008141"/>
    </source>
</evidence>
<dbReference type="PANTHER" id="PTHR45662">
    <property type="entry name" value="PHOSPHATIDYLINOSITIDE PHOSPHATASE SAC1"/>
    <property type="match status" value="1"/>
</dbReference>
<dbReference type="GO" id="GO:0005783">
    <property type="term" value="C:endoplasmic reticulum"/>
    <property type="evidence" value="ECO:0007669"/>
    <property type="project" value="TreeGrafter"/>
</dbReference>
<reference evidence="2 3" key="1">
    <citation type="journal article" date="2010" name="Plant Cell">
        <title>The Chlorella variabilis NC64A genome reveals adaptation to photosymbiosis, coevolution with viruses, and cryptic sex.</title>
        <authorList>
            <person name="Blanc G."/>
            <person name="Duncan G."/>
            <person name="Agarkova I."/>
            <person name="Borodovsky M."/>
            <person name="Gurnon J."/>
            <person name="Kuo A."/>
            <person name="Lindquist E."/>
            <person name="Lucas S."/>
            <person name="Pangilinan J."/>
            <person name="Polle J."/>
            <person name="Salamov A."/>
            <person name="Terry A."/>
            <person name="Yamada T."/>
            <person name="Dunigan D.D."/>
            <person name="Grigoriev I.V."/>
            <person name="Claverie J.M."/>
            <person name="Van Etten J.L."/>
        </authorList>
    </citation>
    <scope>NUCLEOTIDE SEQUENCE [LARGE SCALE GENOMIC DNA]</scope>
    <source>
        <strain evidence="2 3">NC64A</strain>
    </source>
</reference>
<dbReference type="OMA" id="ITKAQPV"/>
<proteinExistence type="predicted"/>
<dbReference type="KEGG" id="cvr:CHLNCDRAFT_59012"/>